<protein>
    <recommendedName>
        <fullName evidence="1">C17orf113 probable zinc finger domain-containing protein</fullName>
    </recommendedName>
</protein>
<dbReference type="OrthoDB" id="10046039at2759"/>
<evidence type="ECO:0000313" key="3">
    <source>
        <dbReference type="Proteomes" id="UP000683360"/>
    </source>
</evidence>
<sequence>MDKNTSFSQDTGLWWLVYIEQEGMYCLLCKNHHNLNPKNKDIFCMKPGLRFRKEAIQDHAKSKVHKAAELEENIQKVSPFQKELAKEEVANSKFKSLINLLEVVGVSHMKHFNHSSAGSIREMFLSIGDVITEDLVQEVNMADSFGLMIDEVTDISLIEQLVCFIQYVDRAGCPTIHFLFTADLLKESDSADAATIVKVIKEKLLYLGIDISKLRSLATDGASVMTGKKEWCGCTVEKRTPRNYKYSLYLS</sequence>
<comment type="caution">
    <text evidence="2">The sequence shown here is derived from an EMBL/GenBank/DDBJ whole genome shotgun (WGS) entry which is preliminary data.</text>
</comment>
<keyword evidence="3" id="KW-1185">Reference proteome</keyword>
<gene>
    <name evidence="2" type="ORF">MEDL_54846</name>
</gene>
<feature type="domain" description="C17orf113 probable zinc finger" evidence="1">
    <location>
        <begin position="14"/>
        <end position="73"/>
    </location>
</feature>
<dbReference type="EMBL" id="CAJPWZ010002681">
    <property type="protein sequence ID" value="CAG2242722.1"/>
    <property type="molecule type" value="Genomic_DNA"/>
</dbReference>
<dbReference type="AlphaFoldDB" id="A0A8S3UJW2"/>
<dbReference type="PANTHER" id="PTHR46880:SF5">
    <property type="entry name" value="DUF4371 DOMAIN-CONTAINING PROTEIN"/>
    <property type="match status" value="1"/>
</dbReference>
<name>A0A8S3UJW2_MYTED</name>
<organism evidence="2 3">
    <name type="scientific">Mytilus edulis</name>
    <name type="common">Blue mussel</name>
    <dbReference type="NCBI Taxonomy" id="6550"/>
    <lineage>
        <taxon>Eukaryota</taxon>
        <taxon>Metazoa</taxon>
        <taxon>Spiralia</taxon>
        <taxon>Lophotrochozoa</taxon>
        <taxon>Mollusca</taxon>
        <taxon>Bivalvia</taxon>
        <taxon>Autobranchia</taxon>
        <taxon>Pteriomorphia</taxon>
        <taxon>Mytilida</taxon>
        <taxon>Mytiloidea</taxon>
        <taxon>Mytilidae</taxon>
        <taxon>Mytilinae</taxon>
        <taxon>Mytilus</taxon>
    </lineage>
</organism>
<accession>A0A8S3UJW2</accession>
<evidence type="ECO:0000313" key="2">
    <source>
        <dbReference type="EMBL" id="CAG2242722.1"/>
    </source>
</evidence>
<dbReference type="Pfam" id="PF25431">
    <property type="entry name" value="zf-C17orf113"/>
    <property type="match status" value="1"/>
</dbReference>
<dbReference type="Proteomes" id="UP000683360">
    <property type="component" value="Unassembled WGS sequence"/>
</dbReference>
<dbReference type="PANTHER" id="PTHR46880">
    <property type="entry name" value="RAS-ASSOCIATING DOMAIN-CONTAINING PROTEIN"/>
    <property type="match status" value="1"/>
</dbReference>
<evidence type="ECO:0000259" key="1">
    <source>
        <dbReference type="Pfam" id="PF25431"/>
    </source>
</evidence>
<reference evidence="2" key="1">
    <citation type="submission" date="2021-03" db="EMBL/GenBank/DDBJ databases">
        <authorList>
            <person name="Bekaert M."/>
        </authorList>
    </citation>
    <scope>NUCLEOTIDE SEQUENCE</scope>
</reference>
<dbReference type="InterPro" id="IPR057456">
    <property type="entry name" value="Znf_C17orf113"/>
</dbReference>
<proteinExistence type="predicted"/>